<feature type="transmembrane region" description="Helical" evidence="1">
    <location>
        <begin position="586"/>
        <end position="610"/>
    </location>
</feature>
<gene>
    <name evidence="3" type="ORF">CFP75_30910</name>
</gene>
<feature type="transmembrane region" description="Helical" evidence="1">
    <location>
        <begin position="35"/>
        <end position="55"/>
    </location>
</feature>
<name>A0A229RFD8_AMYAL</name>
<dbReference type="Gene3D" id="3.40.50.300">
    <property type="entry name" value="P-loop containing nucleotide triphosphate hydrolases"/>
    <property type="match status" value="1"/>
</dbReference>
<dbReference type="AlphaFoldDB" id="A0A229RFD8"/>
<feature type="transmembrane region" description="Helical" evidence="1">
    <location>
        <begin position="535"/>
        <end position="557"/>
    </location>
</feature>
<dbReference type="SUPFAM" id="SSF52540">
    <property type="entry name" value="P-loop containing nucleoside triphosphate hydrolases"/>
    <property type="match status" value="1"/>
</dbReference>
<feature type="transmembrane region" description="Helical" evidence="1">
    <location>
        <begin position="467"/>
        <end position="486"/>
    </location>
</feature>
<comment type="caution">
    <text evidence="3">The sequence shown here is derived from an EMBL/GenBank/DDBJ whole genome shotgun (WGS) entry which is preliminary data.</text>
</comment>
<organism evidence="3 4">
    <name type="scientific">Amycolatopsis alba DSM 44262</name>
    <dbReference type="NCBI Taxonomy" id="1125972"/>
    <lineage>
        <taxon>Bacteria</taxon>
        <taxon>Bacillati</taxon>
        <taxon>Actinomycetota</taxon>
        <taxon>Actinomycetes</taxon>
        <taxon>Pseudonocardiales</taxon>
        <taxon>Pseudonocardiaceae</taxon>
        <taxon>Amycolatopsis</taxon>
    </lineage>
</organism>
<dbReference type="SMART" id="SM00382">
    <property type="entry name" value="AAA"/>
    <property type="match status" value="1"/>
</dbReference>
<keyword evidence="1" id="KW-1133">Transmembrane helix</keyword>
<reference evidence="3 4" key="1">
    <citation type="submission" date="2017-07" db="EMBL/GenBank/DDBJ databases">
        <title>Amycolatopsis alba DSM 44262 Genome sequencing and assembly.</title>
        <authorList>
            <person name="Kaur N."/>
            <person name="Mayilraj S."/>
        </authorList>
    </citation>
    <scope>NUCLEOTIDE SEQUENCE [LARGE SCALE GENOMIC DNA]</scope>
    <source>
        <strain evidence="3 4">DSM 44262</strain>
    </source>
</reference>
<evidence type="ECO:0000259" key="2">
    <source>
        <dbReference type="SMART" id="SM00382"/>
    </source>
</evidence>
<proteinExistence type="predicted"/>
<keyword evidence="4" id="KW-1185">Reference proteome</keyword>
<feature type="transmembrane region" description="Helical" evidence="1">
    <location>
        <begin position="616"/>
        <end position="634"/>
    </location>
</feature>
<sequence>MLLGLGLLAVALVWWVVEVAFLPSEARGNAATYGQFVLAAVGLAVSVVGLWKAVLPPSTGLDELSDRFATVMRAQSVTAALERGLMQPSPLPLRWSGVAKGITGSVAAATASRGAEAWFQPLPGLGPITSADLRSGNREKLHRVYGALPSGRLILVGPAGSGKSSAAVLLQLDALQYRESAAGDHDRWRIPVPVILTLHGWDPETTSVMDWLVSRLTLIPLLRGRGGARHARALLERHITVILDGLDEIPEHLRPIALQVLSDQATFRVILLSRTDEMADAARQHLLVGAVAVRLEPLTPAATLRYLLGPLASPAPSEWKSLAETMKDDRSSPVASVLSSPLWVSLLHDIYPPLGKLDATVDELLDTDRFTDSRTITQHLLDQAIAAAYTSRPWEKPSPYTPATVRRTLGVIAGRLHRDRTRDFTWWGTAAWSPMSGRLASLIPTVLFTIPAVLTAGTLIAVLADDLFWVISGALAGIGVAAKFLAPAAKYPLTLGGSFQSRNLRRGVQLGLSLGLGFGVVAGSQGGFAGGFASGYVGGLGVCVPVGLVGGVTVGLLDHLAQQGRNDVNPPTPVNLWRAELATVPLLLVTFASAGALVFGLLGGVVGGVQSGLEEAVIGAFVGAAIAIAVWTALSKTMRSACGQLYLTVRYRTPFRFLRFLEDARSRHILRTVGPLYQFRHATLQDHLAAETTPTASPDHPKSLTE</sequence>
<keyword evidence="1" id="KW-0472">Membrane</keyword>
<evidence type="ECO:0000313" key="3">
    <source>
        <dbReference type="EMBL" id="OXM45368.1"/>
    </source>
</evidence>
<dbReference type="EMBL" id="NMQU01000104">
    <property type="protein sequence ID" value="OXM45368.1"/>
    <property type="molecule type" value="Genomic_DNA"/>
</dbReference>
<evidence type="ECO:0000313" key="4">
    <source>
        <dbReference type="Proteomes" id="UP000215563"/>
    </source>
</evidence>
<feature type="transmembrane region" description="Helical" evidence="1">
    <location>
        <begin position="439"/>
        <end position="461"/>
    </location>
</feature>
<evidence type="ECO:0000256" key="1">
    <source>
        <dbReference type="SAM" id="Phobius"/>
    </source>
</evidence>
<dbReference type="InterPro" id="IPR027417">
    <property type="entry name" value="P-loop_NTPase"/>
</dbReference>
<keyword evidence="1" id="KW-0812">Transmembrane</keyword>
<feature type="domain" description="AAA+ ATPase" evidence="2">
    <location>
        <begin position="149"/>
        <end position="292"/>
    </location>
</feature>
<dbReference type="InterPro" id="IPR003593">
    <property type="entry name" value="AAA+_ATPase"/>
</dbReference>
<dbReference type="Proteomes" id="UP000215563">
    <property type="component" value="Unassembled WGS sequence"/>
</dbReference>
<accession>A0A229RFD8</accession>
<protein>
    <recommendedName>
        <fullName evidence="2">AAA+ ATPase domain-containing protein</fullName>
    </recommendedName>
</protein>